<organism evidence="1">
    <name type="scientific">marine metagenome</name>
    <dbReference type="NCBI Taxonomy" id="408172"/>
    <lineage>
        <taxon>unclassified sequences</taxon>
        <taxon>metagenomes</taxon>
        <taxon>ecological metagenomes</taxon>
    </lineage>
</organism>
<dbReference type="EMBL" id="UINC01065300">
    <property type="protein sequence ID" value="SVB94812.1"/>
    <property type="molecule type" value="Genomic_DNA"/>
</dbReference>
<gene>
    <name evidence="1" type="ORF">METZ01_LOCUS247666</name>
</gene>
<sequence>LGFKSAIIPSSSTQTEQLPSNIQIISTPTLEEALEAALKH</sequence>
<protein>
    <submittedName>
        <fullName evidence="1">Uncharacterized protein</fullName>
    </submittedName>
</protein>
<dbReference type="AlphaFoldDB" id="A0A382I647"/>
<accession>A0A382I647</accession>
<evidence type="ECO:0000313" key="1">
    <source>
        <dbReference type="EMBL" id="SVB94812.1"/>
    </source>
</evidence>
<reference evidence="1" key="1">
    <citation type="submission" date="2018-05" db="EMBL/GenBank/DDBJ databases">
        <authorList>
            <person name="Lanie J.A."/>
            <person name="Ng W.-L."/>
            <person name="Kazmierczak K.M."/>
            <person name="Andrzejewski T.M."/>
            <person name="Davidsen T.M."/>
            <person name="Wayne K.J."/>
            <person name="Tettelin H."/>
            <person name="Glass J.I."/>
            <person name="Rusch D."/>
            <person name="Podicherti R."/>
            <person name="Tsui H.-C.T."/>
            <person name="Winkler M.E."/>
        </authorList>
    </citation>
    <scope>NUCLEOTIDE SEQUENCE</scope>
</reference>
<proteinExistence type="predicted"/>
<feature type="non-terminal residue" evidence="1">
    <location>
        <position position="1"/>
    </location>
</feature>
<name>A0A382I647_9ZZZZ</name>